<evidence type="ECO:0000313" key="4">
    <source>
        <dbReference type="EMBL" id="RJP74462.1"/>
    </source>
</evidence>
<proteinExistence type="inferred from homology"/>
<evidence type="ECO:0000256" key="2">
    <source>
        <dbReference type="ARBA" id="ARBA00022448"/>
    </source>
</evidence>
<organism evidence="4 5">
    <name type="scientific">Candidatus Abyssobacteria bacterium SURF_17</name>
    <dbReference type="NCBI Taxonomy" id="2093361"/>
    <lineage>
        <taxon>Bacteria</taxon>
        <taxon>Pseudomonadati</taxon>
        <taxon>Candidatus Hydrogenedentota</taxon>
        <taxon>Candidatus Abyssobacteria</taxon>
    </lineage>
</organism>
<dbReference type="Gene3D" id="3.40.50.10580">
    <property type="entry name" value="ATPase, V1 complex, subunit F"/>
    <property type="match status" value="1"/>
</dbReference>
<evidence type="ECO:0000256" key="1">
    <source>
        <dbReference type="ARBA" id="ARBA00010148"/>
    </source>
</evidence>
<dbReference type="GO" id="GO:0046961">
    <property type="term" value="F:proton-transporting ATPase activity, rotational mechanism"/>
    <property type="evidence" value="ECO:0007669"/>
    <property type="project" value="InterPro"/>
</dbReference>
<dbReference type="SUPFAM" id="SSF159468">
    <property type="entry name" value="AtpF-like"/>
    <property type="match status" value="1"/>
</dbReference>
<evidence type="ECO:0000313" key="5">
    <source>
        <dbReference type="Proteomes" id="UP000285961"/>
    </source>
</evidence>
<evidence type="ECO:0008006" key="6">
    <source>
        <dbReference type="Google" id="ProtNLM"/>
    </source>
</evidence>
<evidence type="ECO:0000256" key="3">
    <source>
        <dbReference type="ARBA" id="ARBA00023065"/>
    </source>
</evidence>
<gene>
    <name evidence="4" type="ORF">C4532_02655</name>
</gene>
<name>A0A419F7R2_9BACT</name>
<dbReference type="EMBL" id="QZKI01000015">
    <property type="protein sequence ID" value="RJP74462.1"/>
    <property type="molecule type" value="Genomic_DNA"/>
</dbReference>
<keyword evidence="2" id="KW-0813">Transport</keyword>
<dbReference type="InterPro" id="IPR036906">
    <property type="entry name" value="ATPase_V1_fsu_sf"/>
</dbReference>
<comment type="similarity">
    <text evidence="1">Belongs to the V-ATPase F subunit family.</text>
</comment>
<accession>A0A419F7R2</accession>
<reference evidence="4 5" key="1">
    <citation type="journal article" date="2017" name="ISME J.">
        <title>Energy and carbon metabolisms in a deep terrestrial subsurface fluid microbial community.</title>
        <authorList>
            <person name="Momper L."/>
            <person name="Jungbluth S.P."/>
            <person name="Lee M.D."/>
            <person name="Amend J.P."/>
        </authorList>
    </citation>
    <scope>NUCLEOTIDE SEQUENCE [LARGE SCALE GENOMIC DNA]</scope>
    <source>
        <strain evidence="4">SURF_17</strain>
    </source>
</reference>
<comment type="caution">
    <text evidence="4">The sequence shown here is derived from an EMBL/GenBank/DDBJ whole genome shotgun (WGS) entry which is preliminary data.</text>
</comment>
<sequence length="102" mass="11289">MSEIACVGDRDTVWPFKALGVEVFFSDEHAAPSRLVSEVIQKQFKIIFVTEDVYESARERISALAEQAMPTIALIPSVKGNRGTAAQMVRDSVRRAMGAEFI</sequence>
<dbReference type="AlphaFoldDB" id="A0A419F7R2"/>
<dbReference type="InterPro" id="IPR008218">
    <property type="entry name" value="ATPase_V1-cplx_f_g_su"/>
</dbReference>
<dbReference type="Pfam" id="PF01990">
    <property type="entry name" value="ATP-synt_F"/>
    <property type="match status" value="1"/>
</dbReference>
<protein>
    <recommendedName>
        <fullName evidence="6">V-type ATP synthase subunit F</fullName>
    </recommendedName>
</protein>
<dbReference type="Proteomes" id="UP000285961">
    <property type="component" value="Unassembled WGS sequence"/>
</dbReference>
<keyword evidence="3" id="KW-0406">Ion transport</keyword>